<dbReference type="SUPFAM" id="SSF101898">
    <property type="entry name" value="NHL repeat"/>
    <property type="match status" value="1"/>
</dbReference>
<evidence type="ECO:0000313" key="2">
    <source>
        <dbReference type="Proteomes" id="UP000242616"/>
    </source>
</evidence>
<dbReference type="EMBL" id="LBFC01000018">
    <property type="protein sequence ID" value="ONN27035.1"/>
    <property type="molecule type" value="Genomic_DNA"/>
</dbReference>
<comment type="caution">
    <text evidence="1">The sequence shown here is derived from an EMBL/GenBank/DDBJ whole genome shotgun (WGS) entry which is preliminary data.</text>
</comment>
<evidence type="ECO:0000313" key="1">
    <source>
        <dbReference type="EMBL" id="ONN27035.1"/>
    </source>
</evidence>
<name>A0ABX3IGT5_9BACT</name>
<dbReference type="Gene3D" id="2.120.10.30">
    <property type="entry name" value="TolB, C-terminal domain"/>
    <property type="match status" value="1"/>
</dbReference>
<organism evidence="1 2">
    <name type="scientific">Thermosipho affectus</name>
    <dbReference type="NCBI Taxonomy" id="660294"/>
    <lineage>
        <taxon>Bacteria</taxon>
        <taxon>Thermotogati</taxon>
        <taxon>Thermotogota</taxon>
        <taxon>Thermotogae</taxon>
        <taxon>Thermotogales</taxon>
        <taxon>Fervidobacteriaceae</taxon>
        <taxon>Thermosipho</taxon>
    </lineage>
</organism>
<dbReference type="InterPro" id="IPR011042">
    <property type="entry name" value="6-blade_b-propeller_TolB-like"/>
</dbReference>
<keyword evidence="2" id="KW-1185">Reference proteome</keyword>
<dbReference type="Proteomes" id="UP000242616">
    <property type="component" value="Unassembled WGS sequence"/>
</dbReference>
<accession>A0ABX3IGT5</accession>
<evidence type="ECO:0008006" key="3">
    <source>
        <dbReference type="Google" id="ProtNLM"/>
    </source>
</evidence>
<dbReference type="RefSeq" id="WP_075665804.1">
    <property type="nucleotide sequence ID" value="NZ_LBFC01000018.1"/>
</dbReference>
<sequence>MKVILTFLFSIWGLFAPESIVVKNGDYFISQMGKLYVEDGSVLYMSKEKNEMLLKMVDPRGMFKEGKYLWIVDFDRLVRLDLSTGKYKNFFASSPKYLNDIVKYKEKYYVTDTYGNTVYKLNDEKLEVTYNLKRPNGITTDGEYLYIISFTSPAVVYKCDENKVIETYTLNEVKGGDGIVYADNMFFISGYTSKNVVIYNSSWKKIGEKNGFSSPADIYYSNGNLYVPDMKEGKIYVFKVENE</sequence>
<reference evidence="1 2" key="1">
    <citation type="submission" date="2015-06" db="EMBL/GenBank/DDBJ databases">
        <title>Genome sequencing of Thermotogales isolates from hydrothermal vents.</title>
        <authorList>
            <person name="Haverkamp T.H."/>
            <person name="Kublanov I.V."/>
            <person name="Nesbo C.L."/>
        </authorList>
    </citation>
    <scope>NUCLEOTIDE SEQUENCE [LARGE SCALE GENOMIC DNA]</scope>
    <source>
        <strain evidence="2">ik275mar</strain>
    </source>
</reference>
<gene>
    <name evidence="1" type="ORF">XJ44_04380</name>
</gene>
<protein>
    <recommendedName>
        <fullName evidence="3">ATP-binding protein</fullName>
    </recommendedName>
</protein>
<proteinExistence type="predicted"/>